<feature type="transmembrane region" description="Helical" evidence="5">
    <location>
        <begin position="413"/>
        <end position="431"/>
    </location>
</feature>
<dbReference type="PANTHER" id="PTHR11785">
    <property type="entry name" value="AMINO ACID TRANSPORTER"/>
    <property type="match status" value="1"/>
</dbReference>
<feature type="transmembrane region" description="Helical" evidence="5">
    <location>
        <begin position="356"/>
        <end position="376"/>
    </location>
</feature>
<comment type="caution">
    <text evidence="6">The sequence shown here is derived from an EMBL/GenBank/DDBJ whole genome shotgun (WGS) entry which is preliminary data.</text>
</comment>
<gene>
    <name evidence="6" type="ORF">CJ218_01400</name>
</gene>
<feature type="transmembrane region" description="Helical" evidence="5">
    <location>
        <begin position="232"/>
        <end position="253"/>
    </location>
</feature>
<feature type="transmembrane region" description="Helical" evidence="5">
    <location>
        <begin position="388"/>
        <end position="407"/>
    </location>
</feature>
<dbReference type="AlphaFoldDB" id="A0A2N6SH15"/>
<dbReference type="EMBL" id="PNGT01000001">
    <property type="protein sequence ID" value="PMC53225.1"/>
    <property type="molecule type" value="Genomic_DNA"/>
</dbReference>
<feature type="transmembrane region" description="Helical" evidence="5">
    <location>
        <begin position="324"/>
        <end position="344"/>
    </location>
</feature>
<dbReference type="OrthoDB" id="3181223at2"/>
<dbReference type="GO" id="GO:0015179">
    <property type="term" value="F:L-amino acid transmembrane transporter activity"/>
    <property type="evidence" value="ECO:0007669"/>
    <property type="project" value="TreeGrafter"/>
</dbReference>
<evidence type="ECO:0000256" key="5">
    <source>
        <dbReference type="SAM" id="Phobius"/>
    </source>
</evidence>
<sequence>MHGLKKEIGFFGSFSTVVGVVIGSGVFFKAAVIYKTTGNVSLGLLAWILAGVISICAGLTTAELAAAIPETGGMIVWVERAYGKTASFLLGWAQAVIYYPASIAAAAAIFATQFTNLFQIDKKYSILVGACGAATVTGLNLLGSKASGRIQTFATICKLIPIIAIILFGLIQPNPTTIELFPSSGSTSTASGSALAALGTAMLAAMYGYDGWINVGTIAGEMKDPKRDLPRAILYGLLFITAVYLLINVAYLMTMPMEQIAGNGNVPNDVARKLFGPNGGKIVTIGIMISVYGTMNGFTMTAMRVPYAMAAKDQIPFKNTWMKLNSFHVPYVSAIATLVLSIAMMFTGEFDTLTDFLLFTIWIFFILTFFAVFVLRKKEPNLQRPYKVPLYPVVPLIAIIGGAYIVFAAIITQFVLAISGVALTLVGLLFYTETHKKFKK</sequence>
<proteinExistence type="predicted"/>
<organism evidence="6 7">
    <name type="scientific">Gemella sanguinis</name>
    <dbReference type="NCBI Taxonomy" id="84135"/>
    <lineage>
        <taxon>Bacteria</taxon>
        <taxon>Bacillati</taxon>
        <taxon>Bacillota</taxon>
        <taxon>Bacilli</taxon>
        <taxon>Bacillales</taxon>
        <taxon>Gemellaceae</taxon>
        <taxon>Gemella</taxon>
    </lineage>
</organism>
<dbReference type="Gene3D" id="1.20.1740.10">
    <property type="entry name" value="Amino acid/polyamine transporter I"/>
    <property type="match status" value="1"/>
</dbReference>
<keyword evidence="2 5" id="KW-0812">Transmembrane</keyword>
<feature type="transmembrane region" description="Helical" evidence="5">
    <location>
        <begin position="150"/>
        <end position="171"/>
    </location>
</feature>
<dbReference type="GO" id="GO:0016020">
    <property type="term" value="C:membrane"/>
    <property type="evidence" value="ECO:0007669"/>
    <property type="project" value="UniProtKB-SubCell"/>
</dbReference>
<name>A0A2N6SH15_9BACL</name>
<feature type="transmembrane region" description="Helical" evidence="5">
    <location>
        <begin position="12"/>
        <end position="32"/>
    </location>
</feature>
<feature type="transmembrane region" description="Helical" evidence="5">
    <location>
        <begin position="44"/>
        <end position="68"/>
    </location>
</feature>
<feature type="transmembrane region" description="Helical" evidence="5">
    <location>
        <begin position="191"/>
        <end position="212"/>
    </location>
</feature>
<keyword evidence="3 5" id="KW-1133">Transmembrane helix</keyword>
<dbReference type="STRING" id="84135.GCA_001052115_00080"/>
<evidence type="ECO:0000256" key="3">
    <source>
        <dbReference type="ARBA" id="ARBA00022989"/>
    </source>
</evidence>
<evidence type="ECO:0000256" key="4">
    <source>
        <dbReference type="ARBA" id="ARBA00023136"/>
    </source>
</evidence>
<dbReference type="Pfam" id="PF13520">
    <property type="entry name" value="AA_permease_2"/>
    <property type="match status" value="1"/>
</dbReference>
<dbReference type="InterPro" id="IPR050598">
    <property type="entry name" value="AminoAcid_Transporter"/>
</dbReference>
<evidence type="ECO:0000256" key="1">
    <source>
        <dbReference type="ARBA" id="ARBA00004141"/>
    </source>
</evidence>
<feature type="transmembrane region" description="Helical" evidence="5">
    <location>
        <begin position="282"/>
        <end position="303"/>
    </location>
</feature>
<feature type="transmembrane region" description="Helical" evidence="5">
    <location>
        <begin position="89"/>
        <end position="112"/>
    </location>
</feature>
<feature type="transmembrane region" description="Helical" evidence="5">
    <location>
        <begin position="124"/>
        <end position="143"/>
    </location>
</feature>
<evidence type="ECO:0000313" key="7">
    <source>
        <dbReference type="Proteomes" id="UP000235670"/>
    </source>
</evidence>
<dbReference type="Proteomes" id="UP000235670">
    <property type="component" value="Unassembled WGS sequence"/>
</dbReference>
<dbReference type="PANTHER" id="PTHR11785:SF512">
    <property type="entry name" value="SOBREMESA, ISOFORM B"/>
    <property type="match status" value="1"/>
</dbReference>
<comment type="subcellular location">
    <subcellularLocation>
        <location evidence="1">Membrane</location>
        <topology evidence="1">Multi-pass membrane protein</topology>
    </subcellularLocation>
</comment>
<protein>
    <submittedName>
        <fullName evidence="6">Amino acid permease</fullName>
    </submittedName>
</protein>
<keyword evidence="4 5" id="KW-0472">Membrane</keyword>
<dbReference type="RefSeq" id="WP_065377993.1">
    <property type="nucleotide sequence ID" value="NZ_JAPWBV010000003.1"/>
</dbReference>
<evidence type="ECO:0000313" key="6">
    <source>
        <dbReference type="EMBL" id="PMC53225.1"/>
    </source>
</evidence>
<evidence type="ECO:0000256" key="2">
    <source>
        <dbReference type="ARBA" id="ARBA00022692"/>
    </source>
</evidence>
<dbReference type="PIRSF" id="PIRSF006060">
    <property type="entry name" value="AA_transporter"/>
    <property type="match status" value="1"/>
</dbReference>
<dbReference type="InterPro" id="IPR002293">
    <property type="entry name" value="AA/rel_permease1"/>
</dbReference>
<reference evidence="6 7" key="1">
    <citation type="submission" date="2017-09" db="EMBL/GenBank/DDBJ databases">
        <title>Bacterial strain isolated from the female urinary microbiota.</title>
        <authorList>
            <person name="Thomas-White K."/>
            <person name="Kumar N."/>
            <person name="Forster S."/>
            <person name="Putonti C."/>
            <person name="Lawley T."/>
            <person name="Wolfe A.J."/>
        </authorList>
    </citation>
    <scope>NUCLEOTIDE SEQUENCE [LARGE SCALE GENOMIC DNA]</scope>
    <source>
        <strain evidence="6 7">UMB0186</strain>
    </source>
</reference>
<accession>A0A2N6SH15</accession>